<dbReference type="Pfam" id="PF13411">
    <property type="entry name" value="MerR_1"/>
    <property type="match status" value="1"/>
</dbReference>
<feature type="domain" description="HTH merR-type" evidence="5">
    <location>
        <begin position="14"/>
        <end position="83"/>
    </location>
</feature>
<evidence type="ECO:0000313" key="6">
    <source>
        <dbReference type="EMBL" id="NGP90037.1"/>
    </source>
</evidence>
<evidence type="ECO:0000256" key="4">
    <source>
        <dbReference type="SAM" id="MobiDB-lite"/>
    </source>
</evidence>
<proteinExistence type="predicted"/>
<dbReference type="InterPro" id="IPR009061">
    <property type="entry name" value="DNA-bd_dom_put_sf"/>
</dbReference>
<evidence type="ECO:0000313" key="7">
    <source>
        <dbReference type="Proteomes" id="UP000479132"/>
    </source>
</evidence>
<accession>A0A6M1T767</accession>
<evidence type="ECO:0000256" key="2">
    <source>
        <dbReference type="ARBA" id="ARBA00023125"/>
    </source>
</evidence>
<keyword evidence="7" id="KW-1185">Reference proteome</keyword>
<dbReference type="SUPFAM" id="SSF46955">
    <property type="entry name" value="Putative DNA-binding domain"/>
    <property type="match status" value="1"/>
</dbReference>
<dbReference type="GO" id="GO:0003677">
    <property type="term" value="F:DNA binding"/>
    <property type="evidence" value="ECO:0007669"/>
    <property type="project" value="UniProtKB-KW"/>
</dbReference>
<keyword evidence="2" id="KW-0238">DNA-binding</keyword>
<dbReference type="RefSeq" id="WP_165271266.1">
    <property type="nucleotide sequence ID" value="NZ_JAALLS010000031.1"/>
</dbReference>
<dbReference type="PROSITE" id="PS50937">
    <property type="entry name" value="HTH_MERR_2"/>
    <property type="match status" value="1"/>
</dbReference>
<gene>
    <name evidence="6" type="ORF">G3569_16895</name>
</gene>
<dbReference type="Gene3D" id="1.10.1660.10">
    <property type="match status" value="1"/>
</dbReference>
<evidence type="ECO:0000259" key="5">
    <source>
        <dbReference type="PROSITE" id="PS50937"/>
    </source>
</evidence>
<dbReference type="AlphaFoldDB" id="A0A6M1T767"/>
<name>A0A6M1T767_9BACT</name>
<dbReference type="PANTHER" id="PTHR30204:SF94">
    <property type="entry name" value="HEAVY METAL-DEPENDENT TRANSCRIPTIONAL REGULATOR HI_0293-RELATED"/>
    <property type="match status" value="1"/>
</dbReference>
<sequence length="153" mass="17788">MFQDIEKKYEGITTFKIGEVASRANVNKETVRYYEKRELIPEPDRRRSGYRIFTQRHIDQIRFIKRAQELGFTLSEIKELLELRMDEDTSCSEIKKEAQQKYQDVQTKIDDLQRIKNTLVDLIDACGGSGPKGDCPILEALEGESETGKQLRK</sequence>
<keyword evidence="3" id="KW-0804">Transcription</keyword>
<reference evidence="6 7" key="1">
    <citation type="submission" date="2020-02" db="EMBL/GenBank/DDBJ databases">
        <title>Aliifodinibius halophilus 2W32, complete genome.</title>
        <authorList>
            <person name="Li Y."/>
            <person name="Wu S."/>
        </authorList>
    </citation>
    <scope>NUCLEOTIDE SEQUENCE [LARGE SCALE GENOMIC DNA]</scope>
    <source>
        <strain evidence="6 7">2W32</strain>
    </source>
</reference>
<dbReference type="SMART" id="SM00422">
    <property type="entry name" value="HTH_MERR"/>
    <property type="match status" value="1"/>
</dbReference>
<dbReference type="GO" id="GO:0003700">
    <property type="term" value="F:DNA-binding transcription factor activity"/>
    <property type="evidence" value="ECO:0007669"/>
    <property type="project" value="InterPro"/>
</dbReference>
<protein>
    <submittedName>
        <fullName evidence="6">MerR family transcriptional regulator</fullName>
    </submittedName>
</protein>
<dbReference type="Proteomes" id="UP000479132">
    <property type="component" value="Unassembled WGS sequence"/>
</dbReference>
<dbReference type="PRINTS" id="PR00040">
    <property type="entry name" value="HTHMERR"/>
</dbReference>
<comment type="caution">
    <text evidence="6">The sequence shown here is derived from an EMBL/GenBank/DDBJ whole genome shotgun (WGS) entry which is preliminary data.</text>
</comment>
<evidence type="ECO:0000256" key="1">
    <source>
        <dbReference type="ARBA" id="ARBA00023015"/>
    </source>
</evidence>
<feature type="region of interest" description="Disordered" evidence="4">
    <location>
        <begin position="129"/>
        <end position="153"/>
    </location>
</feature>
<organism evidence="6 7">
    <name type="scientific">Fodinibius halophilus</name>
    <dbReference type="NCBI Taxonomy" id="1736908"/>
    <lineage>
        <taxon>Bacteria</taxon>
        <taxon>Pseudomonadati</taxon>
        <taxon>Balneolota</taxon>
        <taxon>Balneolia</taxon>
        <taxon>Balneolales</taxon>
        <taxon>Balneolaceae</taxon>
        <taxon>Fodinibius</taxon>
    </lineage>
</organism>
<keyword evidence="1" id="KW-0805">Transcription regulation</keyword>
<dbReference type="PANTHER" id="PTHR30204">
    <property type="entry name" value="REDOX-CYCLING DRUG-SENSING TRANSCRIPTIONAL ACTIVATOR SOXR"/>
    <property type="match status" value="1"/>
</dbReference>
<dbReference type="InterPro" id="IPR047057">
    <property type="entry name" value="MerR_fam"/>
</dbReference>
<dbReference type="EMBL" id="JAALLS010000031">
    <property type="protein sequence ID" value="NGP90037.1"/>
    <property type="molecule type" value="Genomic_DNA"/>
</dbReference>
<evidence type="ECO:0000256" key="3">
    <source>
        <dbReference type="ARBA" id="ARBA00023163"/>
    </source>
</evidence>
<dbReference type="InterPro" id="IPR000551">
    <property type="entry name" value="MerR-type_HTH_dom"/>
</dbReference>